<dbReference type="InterPro" id="IPR005495">
    <property type="entry name" value="LptG/LptF_permease"/>
</dbReference>
<dbReference type="RefSeq" id="WP_161818114.1">
    <property type="nucleotide sequence ID" value="NZ_JAACJS010000011.1"/>
</dbReference>
<comment type="caution">
    <text evidence="7">The sequence shown here is derived from an EMBL/GenBank/DDBJ whole genome shotgun (WGS) entry which is preliminary data.</text>
</comment>
<keyword evidence="8" id="KW-1185">Reference proteome</keyword>
<feature type="transmembrane region" description="Helical" evidence="6">
    <location>
        <begin position="311"/>
        <end position="331"/>
    </location>
</feature>
<feature type="transmembrane region" description="Helical" evidence="6">
    <location>
        <begin position="337"/>
        <end position="358"/>
    </location>
</feature>
<organism evidence="7 8">
    <name type="scientific">Sediminibacterium roseum</name>
    <dbReference type="NCBI Taxonomy" id="1978412"/>
    <lineage>
        <taxon>Bacteria</taxon>
        <taxon>Pseudomonadati</taxon>
        <taxon>Bacteroidota</taxon>
        <taxon>Chitinophagia</taxon>
        <taxon>Chitinophagales</taxon>
        <taxon>Chitinophagaceae</taxon>
        <taxon>Sediminibacterium</taxon>
    </lineage>
</organism>
<proteinExistence type="predicted"/>
<keyword evidence="3 6" id="KW-0812">Transmembrane</keyword>
<name>A0ABW9ZY98_9BACT</name>
<dbReference type="Proteomes" id="UP000753802">
    <property type="component" value="Unassembled WGS sequence"/>
</dbReference>
<evidence type="ECO:0000313" key="8">
    <source>
        <dbReference type="Proteomes" id="UP000753802"/>
    </source>
</evidence>
<protein>
    <submittedName>
        <fullName evidence="7">YjgP/YjgQ family permease</fullName>
    </submittedName>
</protein>
<comment type="subcellular location">
    <subcellularLocation>
        <location evidence="1">Cell membrane</location>
        <topology evidence="1">Multi-pass membrane protein</topology>
    </subcellularLocation>
</comment>
<evidence type="ECO:0000256" key="5">
    <source>
        <dbReference type="ARBA" id="ARBA00023136"/>
    </source>
</evidence>
<keyword evidence="4 6" id="KW-1133">Transmembrane helix</keyword>
<dbReference type="Pfam" id="PF03739">
    <property type="entry name" value="LptF_LptG"/>
    <property type="match status" value="1"/>
</dbReference>
<keyword evidence="2" id="KW-1003">Cell membrane</keyword>
<sequence length="363" mass="41219">MKKLDWYILKKFLTVFFFSIFLFAIIAVVVDISEKTDDFVKSQLGVRRIITEYYFGFIPHIIALLFPLFVFIAVIFFTSKMANKTEIVAILASGTSYPRWLRPYVIGGLFLSVTLFFANQFLVPRANQVRGAFEARYIDGNNSYNALVARGNNIYLRVDSFTYAGIYGYDTMTKRGGPVFFYKVENSKVTENMRADAIGWDTATRKWRLEALVDRKLQPLEETVGMEALRVMNFSFKPYDLARDKYTKDKLTSPELSNFIKLEELRGSEGLNDLKVELYRRVATCVTVFLLTLIGAIVAGRKVRGGSGVHLAVGFAVAALFIITDRFSTIFSTKGNLPPLIAAWIPNAVFVFVVVYLYRKAPK</sequence>
<dbReference type="PANTHER" id="PTHR33529">
    <property type="entry name" value="SLR0882 PROTEIN-RELATED"/>
    <property type="match status" value="1"/>
</dbReference>
<feature type="transmembrane region" description="Helical" evidence="6">
    <location>
        <begin position="53"/>
        <end position="79"/>
    </location>
</feature>
<evidence type="ECO:0000256" key="3">
    <source>
        <dbReference type="ARBA" id="ARBA00022692"/>
    </source>
</evidence>
<feature type="transmembrane region" description="Helical" evidence="6">
    <location>
        <begin position="12"/>
        <end position="33"/>
    </location>
</feature>
<evidence type="ECO:0000313" key="7">
    <source>
        <dbReference type="EMBL" id="NCI49806.1"/>
    </source>
</evidence>
<dbReference type="EMBL" id="JAACJS010000011">
    <property type="protein sequence ID" value="NCI49806.1"/>
    <property type="molecule type" value="Genomic_DNA"/>
</dbReference>
<accession>A0ABW9ZY98</accession>
<reference evidence="7 8" key="1">
    <citation type="submission" date="2020-01" db="EMBL/GenBank/DDBJ databases">
        <title>Genome analysis.</title>
        <authorList>
            <person name="Wu S."/>
            <person name="Wang G."/>
        </authorList>
    </citation>
    <scope>NUCLEOTIDE SEQUENCE [LARGE SCALE GENOMIC DNA]</scope>
    <source>
        <strain evidence="7 8">SYL130</strain>
    </source>
</reference>
<evidence type="ECO:0000256" key="6">
    <source>
        <dbReference type="SAM" id="Phobius"/>
    </source>
</evidence>
<gene>
    <name evidence="7" type="ORF">GWC95_07730</name>
</gene>
<dbReference type="PANTHER" id="PTHR33529:SF8">
    <property type="entry name" value="PERMEASE, YJGP_YJGQ FAMILY"/>
    <property type="match status" value="1"/>
</dbReference>
<evidence type="ECO:0000256" key="1">
    <source>
        <dbReference type="ARBA" id="ARBA00004651"/>
    </source>
</evidence>
<keyword evidence="5 6" id="KW-0472">Membrane</keyword>
<evidence type="ECO:0000256" key="2">
    <source>
        <dbReference type="ARBA" id="ARBA00022475"/>
    </source>
</evidence>
<feature type="transmembrane region" description="Helical" evidence="6">
    <location>
        <begin position="100"/>
        <end position="118"/>
    </location>
</feature>
<evidence type="ECO:0000256" key="4">
    <source>
        <dbReference type="ARBA" id="ARBA00022989"/>
    </source>
</evidence>
<feature type="transmembrane region" description="Helical" evidence="6">
    <location>
        <begin position="278"/>
        <end position="299"/>
    </location>
</feature>